<dbReference type="InterPro" id="IPR045797">
    <property type="entry name" value="EVA_Class_A"/>
</dbReference>
<feature type="signal peptide" evidence="8">
    <location>
        <begin position="1"/>
        <end position="18"/>
    </location>
</feature>
<dbReference type="GO" id="GO:0019957">
    <property type="term" value="F:C-C chemokine binding"/>
    <property type="evidence" value="ECO:0007669"/>
    <property type="project" value="InterPro"/>
</dbReference>
<dbReference type="Gene3D" id="2.30.130.100">
    <property type="match status" value="1"/>
</dbReference>
<accession>A0A023FY47</accession>
<comment type="function">
    <text evidence="6">Salivary chemokine-binding protein which binds to host chemokines.</text>
</comment>
<evidence type="ECO:0000256" key="2">
    <source>
        <dbReference type="ARBA" id="ARBA00022525"/>
    </source>
</evidence>
<evidence type="ECO:0000256" key="1">
    <source>
        <dbReference type="ARBA" id="ARBA00004613"/>
    </source>
</evidence>
<proteinExistence type="evidence at transcript level"/>
<name>A0A023FY47_AMBPA</name>
<evidence type="ECO:0000256" key="6">
    <source>
        <dbReference type="RuleBase" id="RU369006"/>
    </source>
</evidence>
<dbReference type="EMBL" id="GBBL01000524">
    <property type="protein sequence ID" value="JAC26796.1"/>
    <property type="molecule type" value="mRNA"/>
</dbReference>
<keyword evidence="5 6" id="KW-0325">Glycoprotein</keyword>
<evidence type="ECO:0000256" key="4">
    <source>
        <dbReference type="ARBA" id="ARBA00023157"/>
    </source>
</evidence>
<sequence length="211" mass="23024">MRALWLLNFGLLVALAASNGIKIDDKGQLSGNIAKGRFHRNETKEQLPGNVAIPGCGDPSTPKDAATPSDAVTPSTHRPAEPSPEEPPYYGIIVSDNGCLRRVLGSKQKQVKNALEQGTKRRRQRPRVVDVKLTVDCKENCNGTYSPLKNGEPCLVADGELYGRRNTIRGACRKGVCSSGHCQTNEKERKVYCYVPQNMTQSESTSVNLAE</sequence>
<reference evidence="9" key="1">
    <citation type="submission" date="2014-03" db="EMBL/GenBank/DDBJ databases">
        <title>The sialotranscriptome of Amblyomma triste, Amblyomma parvum and Amblyomma cajennense ticks, uncovered by 454-based RNA-seq.</title>
        <authorList>
            <person name="Garcia G.R."/>
            <person name="Gardinassi L.G."/>
            <person name="Ribeiro J.M."/>
            <person name="Anatrielo E."/>
            <person name="Ferreira B.R."/>
            <person name="Moreira H.N."/>
            <person name="Mafra C."/>
            <person name="Olegario M.M."/>
            <person name="Szabo P.J."/>
            <person name="Miranda-Santos I.K."/>
            <person name="Maruyama S.R."/>
        </authorList>
    </citation>
    <scope>NUCLEOTIDE SEQUENCE</scope>
    <source>
        <strain evidence="9">Araguapaz</strain>
        <tissue evidence="9">Salivary glands</tissue>
    </source>
</reference>
<evidence type="ECO:0000313" key="9">
    <source>
        <dbReference type="EMBL" id="JAC26796.1"/>
    </source>
</evidence>
<organism evidence="9">
    <name type="scientific">Amblyomma parvum</name>
    <name type="common">South American tick</name>
    <dbReference type="NCBI Taxonomy" id="251391"/>
    <lineage>
        <taxon>Eukaryota</taxon>
        <taxon>Metazoa</taxon>
        <taxon>Ecdysozoa</taxon>
        <taxon>Arthropoda</taxon>
        <taxon>Chelicerata</taxon>
        <taxon>Arachnida</taxon>
        <taxon>Acari</taxon>
        <taxon>Parasitiformes</taxon>
        <taxon>Ixodida</taxon>
        <taxon>Ixodoidea</taxon>
        <taxon>Ixodidae</taxon>
        <taxon>Amblyomminae</taxon>
        <taxon>Amblyomma</taxon>
    </lineage>
</organism>
<feature type="chain" id="PRO_5001521402" description="Evasin" evidence="8">
    <location>
        <begin position="19"/>
        <end position="211"/>
    </location>
</feature>
<comment type="subcellular location">
    <subcellularLocation>
        <location evidence="1 6">Secreted</location>
    </subcellularLocation>
</comment>
<evidence type="ECO:0000256" key="3">
    <source>
        <dbReference type="ARBA" id="ARBA00022729"/>
    </source>
</evidence>
<dbReference type="AlphaFoldDB" id="A0A023FY47"/>
<dbReference type="Pfam" id="PF19429">
    <property type="entry name" value="EVA_Class_A"/>
    <property type="match status" value="1"/>
</dbReference>
<evidence type="ECO:0000256" key="7">
    <source>
        <dbReference type="SAM" id="MobiDB-lite"/>
    </source>
</evidence>
<protein>
    <recommendedName>
        <fullName evidence="6">Evasin</fullName>
    </recommendedName>
</protein>
<keyword evidence="2 6" id="KW-0964">Secreted</keyword>
<evidence type="ECO:0000256" key="5">
    <source>
        <dbReference type="ARBA" id="ARBA00023180"/>
    </source>
</evidence>
<keyword evidence="3 6" id="KW-0732">Signal</keyword>
<evidence type="ECO:0000256" key="8">
    <source>
        <dbReference type="SAM" id="SignalP"/>
    </source>
</evidence>
<keyword evidence="4 6" id="KW-1015">Disulfide bond</keyword>
<dbReference type="GO" id="GO:0005576">
    <property type="term" value="C:extracellular region"/>
    <property type="evidence" value="ECO:0007669"/>
    <property type="project" value="UniProtKB-SubCell"/>
</dbReference>
<feature type="region of interest" description="Disordered" evidence="7">
    <location>
        <begin position="40"/>
        <end position="88"/>
    </location>
</feature>